<dbReference type="SMART" id="SM00454">
    <property type="entry name" value="SAM"/>
    <property type="match status" value="2"/>
</dbReference>
<dbReference type="GO" id="GO:0003682">
    <property type="term" value="F:chromatin binding"/>
    <property type="evidence" value="ECO:0007669"/>
    <property type="project" value="TreeGrafter"/>
</dbReference>
<dbReference type="Pfam" id="PF07647">
    <property type="entry name" value="SAM_2"/>
    <property type="match status" value="2"/>
</dbReference>
<dbReference type="InterPro" id="IPR050548">
    <property type="entry name" value="PcG_chromatin_remod_factors"/>
</dbReference>
<keyword evidence="3" id="KW-1185">Reference proteome</keyword>
<comment type="caution">
    <text evidence="2">The sequence shown here is derived from an EMBL/GenBank/DDBJ whole genome shotgun (WGS) entry which is preliminary data.</text>
</comment>
<dbReference type="EMBL" id="JAKKPZ010000017">
    <property type="protein sequence ID" value="KAI1712811.1"/>
    <property type="molecule type" value="Genomic_DNA"/>
</dbReference>
<evidence type="ECO:0000259" key="1">
    <source>
        <dbReference type="PROSITE" id="PS50105"/>
    </source>
</evidence>
<feature type="domain" description="SAM" evidence="1">
    <location>
        <begin position="68"/>
        <end position="119"/>
    </location>
</feature>
<dbReference type="PANTHER" id="PTHR12247">
    <property type="entry name" value="POLYCOMB GROUP PROTEIN"/>
    <property type="match status" value="1"/>
</dbReference>
<reference evidence="2" key="1">
    <citation type="submission" date="2022-01" db="EMBL/GenBank/DDBJ databases">
        <title>Genome Sequence Resource for Two Populations of Ditylenchus destructor, the Migratory Endoparasitic Phytonematode.</title>
        <authorList>
            <person name="Zhang H."/>
            <person name="Lin R."/>
            <person name="Xie B."/>
        </authorList>
    </citation>
    <scope>NUCLEOTIDE SEQUENCE</scope>
    <source>
        <strain evidence="2">BazhouSP</strain>
    </source>
</reference>
<accession>A0AAD4R374</accession>
<dbReference type="InterPro" id="IPR013761">
    <property type="entry name" value="SAM/pointed_sf"/>
</dbReference>
<gene>
    <name evidence="2" type="ORF">DdX_09439</name>
</gene>
<dbReference type="AlphaFoldDB" id="A0AAD4R374"/>
<evidence type="ECO:0000313" key="2">
    <source>
        <dbReference type="EMBL" id="KAI1712811.1"/>
    </source>
</evidence>
<dbReference type="GO" id="GO:0042393">
    <property type="term" value="F:histone binding"/>
    <property type="evidence" value="ECO:0007669"/>
    <property type="project" value="TreeGrafter"/>
</dbReference>
<dbReference type="InterPro" id="IPR001660">
    <property type="entry name" value="SAM"/>
</dbReference>
<dbReference type="GO" id="GO:0005634">
    <property type="term" value="C:nucleus"/>
    <property type="evidence" value="ECO:0007669"/>
    <property type="project" value="TreeGrafter"/>
</dbReference>
<dbReference type="Proteomes" id="UP001201812">
    <property type="component" value="Unassembled WGS sequence"/>
</dbReference>
<dbReference type="SUPFAM" id="SSF47769">
    <property type="entry name" value="SAM/Pointed domain"/>
    <property type="match status" value="2"/>
</dbReference>
<feature type="domain" description="SAM" evidence="1">
    <location>
        <begin position="141"/>
        <end position="192"/>
    </location>
</feature>
<protein>
    <submittedName>
        <fullName evidence="2">SAM domain (Sterile alpha motif) domain-containing protein</fullName>
    </submittedName>
</protein>
<dbReference type="PANTHER" id="PTHR12247:SF131">
    <property type="entry name" value="LD05287P"/>
    <property type="match status" value="1"/>
</dbReference>
<dbReference type="GO" id="GO:0045892">
    <property type="term" value="P:negative regulation of DNA-templated transcription"/>
    <property type="evidence" value="ECO:0007669"/>
    <property type="project" value="TreeGrafter"/>
</dbReference>
<organism evidence="2 3">
    <name type="scientific">Ditylenchus destructor</name>
    <dbReference type="NCBI Taxonomy" id="166010"/>
    <lineage>
        <taxon>Eukaryota</taxon>
        <taxon>Metazoa</taxon>
        <taxon>Ecdysozoa</taxon>
        <taxon>Nematoda</taxon>
        <taxon>Chromadorea</taxon>
        <taxon>Rhabditida</taxon>
        <taxon>Tylenchina</taxon>
        <taxon>Tylenchomorpha</taxon>
        <taxon>Sphaerularioidea</taxon>
        <taxon>Anguinidae</taxon>
        <taxon>Anguininae</taxon>
        <taxon>Ditylenchus</taxon>
    </lineage>
</organism>
<dbReference type="PROSITE" id="PS50105">
    <property type="entry name" value="SAM_DOMAIN"/>
    <property type="match status" value="2"/>
</dbReference>
<dbReference type="Gene3D" id="1.10.150.50">
    <property type="entry name" value="Transcription Factor, Ets-1"/>
    <property type="match status" value="2"/>
</dbReference>
<evidence type="ECO:0000313" key="3">
    <source>
        <dbReference type="Proteomes" id="UP001201812"/>
    </source>
</evidence>
<name>A0AAD4R374_9BILA</name>
<sequence length="208" mass="23648">MFQSRLVKLQGTNILPTEVIYDVVQFMTVENMKRLKRTSSVLHVHISRRLQQIKSSTENARAACPAKWTCKEVSDYFTSEGYQALAKKFLDQGFDGEAIMLLKREDLTSFGLNQGTARKVHALIETLRIAHPTIKVNPKNWTGKEVYDWFTSAGYQALAKKFLDQGYDGEAIMLLKREDLTSFGLSQGTARKVHALIEVLKKTSERMT</sequence>
<proteinExistence type="predicted"/>